<keyword evidence="3" id="KW-0378">Hydrolase</keyword>
<sequence length="210" mass="22492">MIAVANYGSGRPVRIGADVWMKQLAALTGGPIVWVLAGTVLVVGVGIMVYERKQNIPLRPAYFAGILAESAVYAVLVAGLVSYLVAAVFAAAPSPQMAHDLWTQLALSIGAGLYEELVFRVILVGGLFLFFRWMFSSQTTAYVTAAIIGAAVFSLVHYAGALGDPFALDSFTFRFLFGLALNVLFLVRGFGVAAWTHALYDIYLTLGLFG</sequence>
<dbReference type="OrthoDB" id="9814348at2"/>
<keyword evidence="3" id="KW-0482">Metalloprotease</keyword>
<protein>
    <submittedName>
        <fullName evidence="3">CPBP family intramembrane metalloprotease</fullName>
    </submittedName>
</protein>
<dbReference type="GO" id="GO:0006508">
    <property type="term" value="P:proteolysis"/>
    <property type="evidence" value="ECO:0007669"/>
    <property type="project" value="UniProtKB-KW"/>
</dbReference>
<gene>
    <name evidence="3" type="ORF">CRI94_17115</name>
</gene>
<keyword evidence="4" id="KW-1185">Reference proteome</keyword>
<feature type="transmembrane region" description="Helical" evidence="1">
    <location>
        <begin position="173"/>
        <end position="195"/>
    </location>
</feature>
<dbReference type="EMBL" id="PDEQ01000013">
    <property type="protein sequence ID" value="PEN10964.1"/>
    <property type="molecule type" value="Genomic_DNA"/>
</dbReference>
<evidence type="ECO:0000256" key="1">
    <source>
        <dbReference type="SAM" id="Phobius"/>
    </source>
</evidence>
<evidence type="ECO:0000313" key="4">
    <source>
        <dbReference type="Proteomes" id="UP000220102"/>
    </source>
</evidence>
<feature type="transmembrane region" description="Helical" evidence="1">
    <location>
        <begin position="117"/>
        <end position="135"/>
    </location>
</feature>
<keyword evidence="1" id="KW-1133">Transmembrane helix</keyword>
<keyword evidence="1" id="KW-0472">Membrane</keyword>
<dbReference type="AlphaFoldDB" id="A0A2A8CTN7"/>
<dbReference type="GO" id="GO:0008237">
    <property type="term" value="F:metallopeptidase activity"/>
    <property type="evidence" value="ECO:0007669"/>
    <property type="project" value="UniProtKB-KW"/>
</dbReference>
<evidence type="ECO:0000313" key="3">
    <source>
        <dbReference type="EMBL" id="PEN10964.1"/>
    </source>
</evidence>
<dbReference type="Proteomes" id="UP000220102">
    <property type="component" value="Unassembled WGS sequence"/>
</dbReference>
<organism evidence="3 4">
    <name type="scientific">Longibacter salinarum</name>
    <dbReference type="NCBI Taxonomy" id="1850348"/>
    <lineage>
        <taxon>Bacteria</taxon>
        <taxon>Pseudomonadati</taxon>
        <taxon>Rhodothermota</taxon>
        <taxon>Rhodothermia</taxon>
        <taxon>Rhodothermales</taxon>
        <taxon>Salisaetaceae</taxon>
        <taxon>Longibacter</taxon>
    </lineage>
</organism>
<feature type="transmembrane region" description="Helical" evidence="1">
    <location>
        <begin position="31"/>
        <end position="50"/>
    </location>
</feature>
<dbReference type="Pfam" id="PF02517">
    <property type="entry name" value="Rce1-like"/>
    <property type="match status" value="1"/>
</dbReference>
<keyword evidence="3" id="KW-0645">Protease</keyword>
<feature type="transmembrane region" description="Helical" evidence="1">
    <location>
        <begin position="71"/>
        <end position="92"/>
    </location>
</feature>
<dbReference type="GO" id="GO:0004175">
    <property type="term" value="F:endopeptidase activity"/>
    <property type="evidence" value="ECO:0007669"/>
    <property type="project" value="UniProtKB-ARBA"/>
</dbReference>
<feature type="domain" description="CAAX prenyl protease 2/Lysostaphin resistance protein A-like" evidence="2">
    <location>
        <begin position="100"/>
        <end position="202"/>
    </location>
</feature>
<evidence type="ECO:0000259" key="2">
    <source>
        <dbReference type="Pfam" id="PF02517"/>
    </source>
</evidence>
<feature type="transmembrane region" description="Helical" evidence="1">
    <location>
        <begin position="142"/>
        <end position="161"/>
    </location>
</feature>
<keyword evidence="1" id="KW-0812">Transmembrane</keyword>
<comment type="caution">
    <text evidence="3">The sequence shown here is derived from an EMBL/GenBank/DDBJ whole genome shotgun (WGS) entry which is preliminary data.</text>
</comment>
<proteinExistence type="predicted"/>
<dbReference type="GO" id="GO:0080120">
    <property type="term" value="P:CAAX-box protein maturation"/>
    <property type="evidence" value="ECO:0007669"/>
    <property type="project" value="UniProtKB-ARBA"/>
</dbReference>
<accession>A0A2A8CTN7</accession>
<name>A0A2A8CTN7_9BACT</name>
<dbReference type="InterPro" id="IPR003675">
    <property type="entry name" value="Rce1/LyrA-like_dom"/>
</dbReference>
<reference evidence="3 4" key="1">
    <citation type="submission" date="2017-10" db="EMBL/GenBank/DDBJ databases">
        <title>Draft genome of Longibacter Salinarum.</title>
        <authorList>
            <person name="Goh K.M."/>
            <person name="Shamsir M.S."/>
            <person name="Lim S.W."/>
        </authorList>
    </citation>
    <scope>NUCLEOTIDE SEQUENCE [LARGE SCALE GENOMIC DNA]</scope>
    <source>
        <strain evidence="3 4">KCTC 52045</strain>
    </source>
</reference>